<evidence type="ECO:0000313" key="2">
    <source>
        <dbReference type="Proteomes" id="UP000636918"/>
    </source>
</evidence>
<proteinExistence type="predicted"/>
<reference evidence="1 2" key="1">
    <citation type="submission" date="2021-01" db="EMBL/GenBank/DDBJ databases">
        <title>Genome seq and assembly of Nocardiodes sp. G10.</title>
        <authorList>
            <person name="Chhetri G."/>
        </authorList>
    </citation>
    <scope>NUCLEOTIDE SEQUENCE [LARGE SCALE GENOMIC DNA]</scope>
    <source>
        <strain evidence="1 2">G10</strain>
    </source>
</reference>
<accession>A0ABS1LEA4</accession>
<dbReference type="EMBL" id="JAERSG010000008">
    <property type="protein sequence ID" value="MBL0749882.1"/>
    <property type="molecule type" value="Genomic_DNA"/>
</dbReference>
<dbReference type="Proteomes" id="UP000636918">
    <property type="component" value="Unassembled WGS sequence"/>
</dbReference>
<keyword evidence="2" id="KW-1185">Reference proteome</keyword>
<name>A0ABS1LEA4_9ACTN</name>
<evidence type="ECO:0000313" key="1">
    <source>
        <dbReference type="EMBL" id="MBL0749882.1"/>
    </source>
</evidence>
<comment type="caution">
    <text evidence="1">The sequence shown here is derived from an EMBL/GenBank/DDBJ whole genome shotgun (WGS) entry which is preliminary data.</text>
</comment>
<dbReference type="RefSeq" id="WP_201940501.1">
    <property type="nucleotide sequence ID" value="NZ_JAERSG010000008.1"/>
</dbReference>
<sequence>MDDGLREKLATLGQRIEVATYERQIAVDEVRELMAIHHAELQLPRVAELTLLSHGALHAMLPD</sequence>
<gene>
    <name evidence="1" type="ORF">JI751_19845</name>
</gene>
<organism evidence="1 2">
    <name type="scientific">Nocardioides baculatus</name>
    <dbReference type="NCBI Taxonomy" id="2801337"/>
    <lineage>
        <taxon>Bacteria</taxon>
        <taxon>Bacillati</taxon>
        <taxon>Actinomycetota</taxon>
        <taxon>Actinomycetes</taxon>
        <taxon>Propionibacteriales</taxon>
        <taxon>Nocardioidaceae</taxon>
        <taxon>Nocardioides</taxon>
    </lineage>
</organism>
<protein>
    <submittedName>
        <fullName evidence="1">Uncharacterized protein</fullName>
    </submittedName>
</protein>